<gene>
    <name evidence="4" type="ORF">PENNAL_c0013G04005</name>
</gene>
<feature type="compositionally biased region" description="Basic and acidic residues" evidence="2">
    <location>
        <begin position="89"/>
        <end position="104"/>
    </location>
</feature>
<evidence type="ECO:0000256" key="1">
    <source>
        <dbReference type="PROSITE-ProRule" id="PRU00042"/>
    </source>
</evidence>
<dbReference type="Pfam" id="PF13646">
    <property type="entry name" value="HEAT_2"/>
    <property type="match status" value="1"/>
</dbReference>
<dbReference type="PROSITE" id="PS50157">
    <property type="entry name" value="ZINC_FINGER_C2H2_2"/>
    <property type="match status" value="1"/>
</dbReference>
<dbReference type="SUPFAM" id="SSF48371">
    <property type="entry name" value="ARM repeat"/>
    <property type="match status" value="1"/>
</dbReference>
<name>A0A1V6YQN4_PENNA</name>
<dbReference type="InterPro" id="IPR016024">
    <property type="entry name" value="ARM-type_fold"/>
</dbReference>
<keyword evidence="5" id="KW-1185">Reference proteome</keyword>
<feature type="domain" description="C2H2-type" evidence="3">
    <location>
        <begin position="426"/>
        <end position="453"/>
    </location>
</feature>
<organism evidence="4 5">
    <name type="scientific">Penicillium nalgiovense</name>
    <dbReference type="NCBI Taxonomy" id="60175"/>
    <lineage>
        <taxon>Eukaryota</taxon>
        <taxon>Fungi</taxon>
        <taxon>Dikarya</taxon>
        <taxon>Ascomycota</taxon>
        <taxon>Pezizomycotina</taxon>
        <taxon>Eurotiomycetes</taxon>
        <taxon>Eurotiomycetidae</taxon>
        <taxon>Eurotiales</taxon>
        <taxon>Aspergillaceae</taxon>
        <taxon>Penicillium</taxon>
    </lineage>
</organism>
<evidence type="ECO:0000313" key="4">
    <source>
        <dbReference type="EMBL" id="OQE89740.1"/>
    </source>
</evidence>
<dbReference type="Gene3D" id="1.25.10.10">
    <property type="entry name" value="Leucine-rich Repeat Variant"/>
    <property type="match status" value="1"/>
</dbReference>
<evidence type="ECO:0000259" key="3">
    <source>
        <dbReference type="PROSITE" id="PS50157"/>
    </source>
</evidence>
<dbReference type="AlphaFoldDB" id="A0A1V6YQN4"/>
<dbReference type="EMBL" id="MOOB01000013">
    <property type="protein sequence ID" value="OQE89740.1"/>
    <property type="molecule type" value="Genomic_DNA"/>
</dbReference>
<keyword evidence="1" id="KW-0479">Metal-binding</keyword>
<protein>
    <recommendedName>
        <fullName evidence="3">C2H2-type domain-containing protein</fullName>
    </recommendedName>
</protein>
<dbReference type="GO" id="GO:0008270">
    <property type="term" value="F:zinc ion binding"/>
    <property type="evidence" value="ECO:0007669"/>
    <property type="project" value="UniProtKB-KW"/>
</dbReference>
<proteinExistence type="predicted"/>
<feature type="region of interest" description="Disordered" evidence="2">
    <location>
        <begin position="517"/>
        <end position="543"/>
    </location>
</feature>
<reference evidence="5" key="1">
    <citation type="journal article" date="2017" name="Nat. Microbiol.">
        <title>Global analysis of biosynthetic gene clusters reveals vast potential of secondary metabolite production in Penicillium species.</title>
        <authorList>
            <person name="Nielsen J.C."/>
            <person name="Grijseels S."/>
            <person name="Prigent S."/>
            <person name="Ji B."/>
            <person name="Dainat J."/>
            <person name="Nielsen K.F."/>
            <person name="Frisvad J.C."/>
            <person name="Workman M."/>
            <person name="Nielsen J."/>
        </authorList>
    </citation>
    <scope>NUCLEOTIDE SEQUENCE [LARGE SCALE GENOMIC DNA]</scope>
    <source>
        <strain evidence="5">IBT 13039</strain>
    </source>
</reference>
<dbReference type="Pfam" id="PF26082">
    <property type="entry name" value="zf-C2H2_AcuF"/>
    <property type="match status" value="1"/>
</dbReference>
<evidence type="ECO:0000256" key="2">
    <source>
        <dbReference type="SAM" id="MobiDB-lite"/>
    </source>
</evidence>
<feature type="region of interest" description="Disordered" evidence="2">
    <location>
        <begin position="277"/>
        <end position="309"/>
    </location>
</feature>
<dbReference type="Proteomes" id="UP000191691">
    <property type="component" value="Unassembled WGS sequence"/>
</dbReference>
<comment type="caution">
    <text evidence="4">The sequence shown here is derived from an EMBL/GenBank/DDBJ whole genome shotgun (WGS) entry which is preliminary data.</text>
</comment>
<feature type="compositionally biased region" description="Polar residues" evidence="2">
    <location>
        <begin position="532"/>
        <end position="543"/>
    </location>
</feature>
<evidence type="ECO:0000313" key="5">
    <source>
        <dbReference type="Proteomes" id="UP000191691"/>
    </source>
</evidence>
<dbReference type="InterPro" id="IPR013087">
    <property type="entry name" value="Znf_C2H2_type"/>
</dbReference>
<keyword evidence="1" id="KW-0862">Zinc</keyword>
<sequence length="723" mass="81053">MGLSTRPCDPSFSELYLECIQSFGRFLLALSEEDCRVIHLEQVNLSEILEEYGRTKIWGDQAKADLPARARGSLDDTLRHNDELKSTDIARRKYDPDVGSDHDSISSVSADSDSDSNDDGGHRAYRMPKICLIVQQMLEQIRSLYELSALLRRPKIADKYIRSVNSKSNRATLNDQDSLPLYFSFSHCDEGHIVEKVLQWRGLTKSGRCVEFDNEDVAPVGQTLTDDGVEDIVWFCQRLAGANTRRREQLQYWTDHPYDPKQDKSNVVRPETQFQVPVQGKQVEEKEPLSQPATLNPPNLAVSRKGPKSVMSKQSFSTVAVSDVHDTKTNVRPRTVYAPTAIGQGRANSVPDPPKTERGNFTFPCPYCGMTLETSEMQNRATWKRHVFRDLRPYVCTFEDCTNTGKLYVSRHDWIYHELQVHRRKYVCKECDKRCAGRKELSTHLREHYKESIPPAQLSLILDLCDHQVDVSCTSEKDTCLVCGEELQLSALQGHLAAHMEDIALFVLPNADEEEETGGSRASLKVAKLESKGTNSGTDSEASSLAFSTAGDYGQTPADFSMLLTGEEAGYTSKFSSWRTTDEDQELESIKAVVARIEDPDREVRYTAVQALCGQSTLTGEILEAIAARLEDSDPDVRRAAVQTISRQLTLPEEIRKAMAARLKDPDREVRKTAVQAFGPQSTLSEGLPKDVVSLLGEQEDNVLGEEETVDVLGEQEDNDVIF</sequence>
<dbReference type="PANTHER" id="PTHR35391">
    <property type="entry name" value="C2H2-TYPE DOMAIN-CONTAINING PROTEIN-RELATED"/>
    <property type="match status" value="1"/>
</dbReference>
<dbReference type="PANTHER" id="PTHR35391:SF7">
    <property type="entry name" value="C2H2-TYPE DOMAIN-CONTAINING PROTEIN"/>
    <property type="match status" value="1"/>
</dbReference>
<dbReference type="STRING" id="60175.A0A1V6YQN4"/>
<accession>A0A1V6YQN4</accession>
<dbReference type="PROSITE" id="PS00028">
    <property type="entry name" value="ZINC_FINGER_C2H2_1"/>
    <property type="match status" value="1"/>
</dbReference>
<dbReference type="InterPro" id="IPR058925">
    <property type="entry name" value="zf-C2H2_AcuF"/>
</dbReference>
<dbReference type="OMA" id="DWIYHEL"/>
<dbReference type="SMART" id="SM00355">
    <property type="entry name" value="ZnF_C2H2"/>
    <property type="match status" value="2"/>
</dbReference>
<dbReference type="InterPro" id="IPR011989">
    <property type="entry name" value="ARM-like"/>
</dbReference>
<keyword evidence="1" id="KW-0863">Zinc-finger</keyword>
<feature type="region of interest" description="Disordered" evidence="2">
    <location>
        <begin position="89"/>
        <end position="120"/>
    </location>
</feature>